<proteinExistence type="predicted"/>
<keyword evidence="1" id="KW-0808">Transferase</keyword>
<gene>
    <name evidence="1" type="ORF">ElyMa_001565400</name>
</gene>
<name>A0AAV4JDV9_9GAST</name>
<evidence type="ECO:0000313" key="2">
    <source>
        <dbReference type="Proteomes" id="UP000762676"/>
    </source>
</evidence>
<protein>
    <submittedName>
        <fullName evidence="1">Reverse transcriptase-like protein</fullName>
    </submittedName>
</protein>
<dbReference type="GO" id="GO:0003964">
    <property type="term" value="F:RNA-directed DNA polymerase activity"/>
    <property type="evidence" value="ECO:0007669"/>
    <property type="project" value="UniProtKB-KW"/>
</dbReference>
<evidence type="ECO:0000313" key="1">
    <source>
        <dbReference type="EMBL" id="GFS20244.1"/>
    </source>
</evidence>
<dbReference type="AlphaFoldDB" id="A0AAV4JDV9"/>
<sequence>MPTKVLIHINRMFFRFIWKKKSCNKRAFEKVKRKTVCNETKNGGLKMFNIVDIQSAAYIHWAEALLTGEEEEWKKWARQALKPLGAEAAFLCTNEKVRGLDKKNLILEKKVTTTWVELNDNNEHQDFYNQPLFDNKHLAYNDNSLYIKQCIDKNIIYVKDVLQGNNFISLEQYVLQTGPYPGSQMDYNLLRSVVLREKKKRAVLTSAGAETRVLFKGQKLGKLKRKGILKLITPVEKPLTLNLWKKKIQ</sequence>
<comment type="caution">
    <text evidence="1">The sequence shown here is derived from an EMBL/GenBank/DDBJ whole genome shotgun (WGS) entry which is preliminary data.</text>
</comment>
<dbReference type="Proteomes" id="UP000762676">
    <property type="component" value="Unassembled WGS sequence"/>
</dbReference>
<accession>A0AAV4JDV9</accession>
<keyword evidence="2" id="KW-1185">Reference proteome</keyword>
<reference evidence="1 2" key="1">
    <citation type="journal article" date="2021" name="Elife">
        <title>Chloroplast acquisition without the gene transfer in kleptoplastic sea slugs, Plakobranchus ocellatus.</title>
        <authorList>
            <person name="Maeda T."/>
            <person name="Takahashi S."/>
            <person name="Yoshida T."/>
            <person name="Shimamura S."/>
            <person name="Takaki Y."/>
            <person name="Nagai Y."/>
            <person name="Toyoda A."/>
            <person name="Suzuki Y."/>
            <person name="Arimoto A."/>
            <person name="Ishii H."/>
            <person name="Satoh N."/>
            <person name="Nishiyama T."/>
            <person name="Hasebe M."/>
            <person name="Maruyama T."/>
            <person name="Minagawa J."/>
            <person name="Obokata J."/>
            <person name="Shigenobu S."/>
        </authorList>
    </citation>
    <scope>NUCLEOTIDE SEQUENCE [LARGE SCALE GENOMIC DNA]</scope>
</reference>
<dbReference type="EMBL" id="BMAT01003098">
    <property type="protein sequence ID" value="GFS20244.1"/>
    <property type="molecule type" value="Genomic_DNA"/>
</dbReference>
<keyword evidence="1" id="KW-0548">Nucleotidyltransferase</keyword>
<organism evidence="1 2">
    <name type="scientific">Elysia marginata</name>
    <dbReference type="NCBI Taxonomy" id="1093978"/>
    <lineage>
        <taxon>Eukaryota</taxon>
        <taxon>Metazoa</taxon>
        <taxon>Spiralia</taxon>
        <taxon>Lophotrochozoa</taxon>
        <taxon>Mollusca</taxon>
        <taxon>Gastropoda</taxon>
        <taxon>Heterobranchia</taxon>
        <taxon>Euthyneura</taxon>
        <taxon>Panpulmonata</taxon>
        <taxon>Sacoglossa</taxon>
        <taxon>Placobranchoidea</taxon>
        <taxon>Plakobranchidae</taxon>
        <taxon>Elysia</taxon>
    </lineage>
</organism>
<keyword evidence="1" id="KW-0695">RNA-directed DNA polymerase</keyword>